<dbReference type="KEGG" id="fya:KMW28_21430"/>
<protein>
    <recommendedName>
        <fullName evidence="3">Lipoprotein</fullName>
    </recommendedName>
</protein>
<proteinExistence type="predicted"/>
<keyword evidence="2" id="KW-1185">Reference proteome</keyword>
<dbReference type="Proteomes" id="UP000678679">
    <property type="component" value="Chromosome 2"/>
</dbReference>
<evidence type="ECO:0000313" key="2">
    <source>
        <dbReference type="Proteomes" id="UP000678679"/>
    </source>
</evidence>
<gene>
    <name evidence="1" type="ORF">KMW28_21430</name>
</gene>
<dbReference type="EMBL" id="CP076133">
    <property type="protein sequence ID" value="QWG04987.1"/>
    <property type="molecule type" value="Genomic_DNA"/>
</dbReference>
<evidence type="ECO:0008006" key="3">
    <source>
        <dbReference type="Google" id="ProtNLM"/>
    </source>
</evidence>
<organism evidence="1 2">
    <name type="scientific">Flammeovirga yaeyamensis</name>
    <dbReference type="NCBI Taxonomy" id="367791"/>
    <lineage>
        <taxon>Bacteria</taxon>
        <taxon>Pseudomonadati</taxon>
        <taxon>Bacteroidota</taxon>
        <taxon>Cytophagia</taxon>
        <taxon>Cytophagales</taxon>
        <taxon>Flammeovirgaceae</taxon>
        <taxon>Flammeovirga</taxon>
    </lineage>
</organism>
<accession>A0AAX1NES6</accession>
<dbReference type="RefSeq" id="WP_169662324.1">
    <property type="nucleotide sequence ID" value="NZ_CP076133.1"/>
</dbReference>
<reference evidence="1 2" key="1">
    <citation type="submission" date="2021-05" db="EMBL/GenBank/DDBJ databases">
        <title>Comparative genomic studies on the polysaccharide-degrading batcterial strains of the Flammeovirga genus.</title>
        <authorList>
            <person name="Zewei F."/>
            <person name="Zheng Z."/>
            <person name="Yu L."/>
            <person name="Ruyue G."/>
            <person name="Yanhong M."/>
            <person name="Yuanyuan C."/>
            <person name="Jingyan G."/>
            <person name="Wenjun H."/>
        </authorList>
    </citation>
    <scope>NUCLEOTIDE SEQUENCE [LARGE SCALE GENOMIC DNA]</scope>
    <source>
        <strain evidence="1 2">NBRC:100898</strain>
    </source>
</reference>
<dbReference type="Gene3D" id="2.60.40.2710">
    <property type="match status" value="1"/>
</dbReference>
<evidence type="ECO:0000313" key="1">
    <source>
        <dbReference type="EMBL" id="QWG04987.1"/>
    </source>
</evidence>
<name>A0AAX1NES6_9BACT</name>
<sequence>MMKNYFIQLLSICLLFSCTQEDSGLYVGPPKDLRYAGVADYESGDYYTTYQPSVFTGGEEATFGLTSVTSQSGENIALENNFSISSQTGIITFLEYNNLLPGDYTFDVNVKNSMGEVNFPNILTFTAHQAAPKNMIYVPHIYSVFGNELDFNSEIPRTKGGGPYTFTLHNHQDIFSIDETLGTVQLSQEYPIGDEETEVFSLDISIQNAKGDLLKEEAMFVELLGKNVGKLLFHGISFQGTEDSYGLENMVTEPHYGTVTKELLGQEYTTEITEEVSGPVFASNMWRRAWAGIPFQVRNENGVINDDIFIGYWSWEEESRNFLITDTIDLTDFEKSAYVSTTGMWRYNGGAMNDNQHLMVAVIDADELDLASPTTSNWEILDNDISDRFYQYPSGIIEEAELKANGTVQVEIPAAYLGKKIKVALVADFLNPEIGALARRFYVHQLQVRAQ</sequence>
<dbReference type="PROSITE" id="PS51257">
    <property type="entry name" value="PROKAR_LIPOPROTEIN"/>
    <property type="match status" value="1"/>
</dbReference>
<dbReference type="AlphaFoldDB" id="A0AAX1NES6"/>